<dbReference type="InterPro" id="IPR036390">
    <property type="entry name" value="WH_DNA-bd_sf"/>
</dbReference>
<name>A0A139PGY2_STROR</name>
<dbReference type="PATRIC" id="fig|1303.81.peg.2158"/>
<dbReference type="EMBL" id="LQZP01000426">
    <property type="protein sequence ID" value="KXT89378.1"/>
    <property type="molecule type" value="Genomic_DNA"/>
</dbReference>
<sequence length="185" mass="21448">MEQITKTEEREVSKAEKKGGRKSISYDFKGKVDFVKREKAIREKMIADITFTSADRKLVRELAVRQYLFAHNMTEDYAAKILCFIYDNVTEIESRKVYLLGNQEIANSLELSYPTVQKIVQRLHKKSIVIKEPFIKNAYHVGEEADRFFQSISNNAQILLTFEADEEEQLEAINEDGSLNKDMVN</sequence>
<comment type="caution">
    <text evidence="1">The sequence shown here is derived from an EMBL/GenBank/DDBJ whole genome shotgun (WGS) entry which is preliminary data.</text>
</comment>
<dbReference type="AlphaFoldDB" id="A0A139PGY2"/>
<evidence type="ECO:0000313" key="2">
    <source>
        <dbReference type="Proteomes" id="UP000070053"/>
    </source>
</evidence>
<dbReference type="Proteomes" id="UP000070053">
    <property type="component" value="Unassembled WGS sequence"/>
</dbReference>
<organism evidence="1 2">
    <name type="scientific">Streptococcus oralis</name>
    <dbReference type="NCBI Taxonomy" id="1303"/>
    <lineage>
        <taxon>Bacteria</taxon>
        <taxon>Bacillati</taxon>
        <taxon>Bacillota</taxon>
        <taxon>Bacilli</taxon>
        <taxon>Lactobacillales</taxon>
        <taxon>Streptococcaceae</taxon>
        <taxon>Streptococcus</taxon>
    </lineage>
</organism>
<gene>
    <name evidence="1" type="ORF">SORDD21_01763</name>
</gene>
<dbReference type="SUPFAM" id="SSF46785">
    <property type="entry name" value="Winged helix' DNA-binding domain"/>
    <property type="match status" value="1"/>
</dbReference>
<reference evidence="1 2" key="1">
    <citation type="submission" date="2016-01" db="EMBL/GenBank/DDBJ databases">
        <title>Highly variable Streptococcus oralis are common among viridans streptococci isolated from primates.</title>
        <authorList>
            <person name="Denapaite D."/>
            <person name="Rieger M."/>
            <person name="Koendgen S."/>
            <person name="Brueckner R."/>
            <person name="Ochigava I."/>
            <person name="Kappeler P."/>
            <person name="Maetz-Rensing K."/>
            <person name="Leendertz F."/>
            <person name="Hakenbeck R."/>
        </authorList>
    </citation>
    <scope>NUCLEOTIDE SEQUENCE [LARGE SCALE GENOMIC DNA]</scope>
    <source>
        <strain evidence="1 2">DD21</strain>
    </source>
</reference>
<evidence type="ECO:0000313" key="1">
    <source>
        <dbReference type="EMBL" id="KXT89378.1"/>
    </source>
</evidence>
<protein>
    <submittedName>
        <fullName evidence="1">Uncharacterized protein</fullName>
    </submittedName>
</protein>
<accession>A0A139PGY2</accession>
<proteinExistence type="predicted"/>